<evidence type="ECO:0000256" key="2">
    <source>
        <dbReference type="ARBA" id="ARBA00022723"/>
    </source>
</evidence>
<evidence type="ECO:0000313" key="7">
    <source>
        <dbReference type="Proteomes" id="UP001056610"/>
    </source>
</evidence>
<feature type="compositionally biased region" description="Low complexity" evidence="4">
    <location>
        <begin position="393"/>
        <end position="407"/>
    </location>
</feature>
<keyword evidence="7" id="KW-1185">Reference proteome</keyword>
<evidence type="ECO:0000256" key="1">
    <source>
        <dbReference type="ARBA" id="ARBA00001954"/>
    </source>
</evidence>
<dbReference type="PANTHER" id="PTHR13096">
    <property type="entry name" value="MINA53 MYC INDUCED NUCLEAR ANTIGEN"/>
    <property type="match status" value="1"/>
</dbReference>
<evidence type="ECO:0000256" key="3">
    <source>
        <dbReference type="ARBA" id="ARBA00023004"/>
    </source>
</evidence>
<evidence type="ECO:0000256" key="4">
    <source>
        <dbReference type="SAM" id="MobiDB-lite"/>
    </source>
</evidence>
<dbReference type="PANTHER" id="PTHR13096:SF8">
    <property type="entry name" value="RIBOSOMAL OXYGENASE 1"/>
    <property type="match status" value="1"/>
</dbReference>
<keyword evidence="2" id="KW-0479">Metal-binding</keyword>
<dbReference type="Pfam" id="PF08007">
    <property type="entry name" value="JmjC_2"/>
    <property type="match status" value="1"/>
</dbReference>
<evidence type="ECO:0000313" key="6">
    <source>
        <dbReference type="EMBL" id="UQX12864.1"/>
    </source>
</evidence>
<accession>A0ABY4QSS3</accession>
<organism evidence="6 7">
    <name type="scientific">Candidatus Mycobacterium methanotrophicum</name>
    <dbReference type="NCBI Taxonomy" id="2943498"/>
    <lineage>
        <taxon>Bacteria</taxon>
        <taxon>Bacillati</taxon>
        <taxon>Actinomycetota</taxon>
        <taxon>Actinomycetes</taxon>
        <taxon>Mycobacteriales</taxon>
        <taxon>Mycobacteriaceae</taxon>
        <taxon>Mycobacterium</taxon>
    </lineage>
</organism>
<dbReference type="EMBL" id="CP097320">
    <property type="protein sequence ID" value="UQX12864.1"/>
    <property type="molecule type" value="Genomic_DNA"/>
</dbReference>
<dbReference type="Proteomes" id="UP001056610">
    <property type="component" value="Chromosome"/>
</dbReference>
<name>A0ABY4QSS3_9MYCO</name>
<keyword evidence="3" id="KW-0408">Iron</keyword>
<dbReference type="PROSITE" id="PS51184">
    <property type="entry name" value="JMJC"/>
    <property type="match status" value="1"/>
</dbReference>
<dbReference type="SMART" id="SM00558">
    <property type="entry name" value="JmjC"/>
    <property type="match status" value="1"/>
</dbReference>
<dbReference type="RefSeq" id="WP_219070034.1">
    <property type="nucleotide sequence ID" value="NZ_CAJUXY010000072.1"/>
</dbReference>
<feature type="region of interest" description="Disordered" evidence="4">
    <location>
        <begin position="392"/>
        <end position="441"/>
    </location>
</feature>
<reference evidence="6" key="1">
    <citation type="submission" date="2022-05" db="EMBL/GenBank/DDBJ databases">
        <title>A methanotrophic Mycobacterium dominates a cave microbial ecosystem.</title>
        <authorList>
            <person name="Van Spanning R.J.M."/>
            <person name="Guan Q."/>
            <person name="Melkonian C."/>
            <person name="Gallant J."/>
            <person name="Polerecky L."/>
            <person name="Flot J.-F."/>
            <person name="Brandt B.W."/>
            <person name="Braster M."/>
            <person name="Iturbe Espinoza P."/>
            <person name="Aerts J."/>
            <person name="Meima-Franke M."/>
            <person name="Piersma S.R."/>
            <person name="Bunduc C."/>
            <person name="Ummels R."/>
            <person name="Pain A."/>
            <person name="Fleming E.J."/>
            <person name="van der Wel N."/>
            <person name="Gherman V.D."/>
            <person name="Sarbu S.M."/>
            <person name="Bodelier P.L.E."/>
            <person name="Bitter W."/>
        </authorList>
    </citation>
    <scope>NUCLEOTIDE SEQUENCE</scope>
    <source>
        <strain evidence="6">Sulfur Cave</strain>
    </source>
</reference>
<proteinExistence type="predicted"/>
<dbReference type="InterPro" id="IPR003347">
    <property type="entry name" value="JmjC_dom"/>
</dbReference>
<protein>
    <submittedName>
        <fullName evidence="6">Cupin domain-containing protein</fullName>
    </submittedName>
</protein>
<comment type="cofactor">
    <cofactor evidence="1">
        <name>Fe(2+)</name>
        <dbReference type="ChEBI" id="CHEBI:29033"/>
    </cofactor>
</comment>
<sequence>MAVELAWLLEPLTVEAFLDEIWGATHYHVKRRCAGYFDRLLNGPSAAEELLERVQPEPSAVRLVRGGEDKDPDTYRLADGGLDLVRVSDNFADGYTIVLNGVERYVRTISSLSHSIEVELNFPTQVNAYITPPESRGFVPHYDPHDALILQIQGSKVWHVSDADDVPPREMQRREGVAPAGLPLPIDLRLEAGDVLYVPRGRFHAAETHVEPSVHLTVGIHAPTMLTLFTHMLHSLSLRDDRIHTRLSPRHLHDDGVRTSLGALVREIVKTVEDPHVIAEGLGAMEDVLLRRGRCPPVRPVSNAAGIDGQTQVVKYQPLYSRVTATEGGVALQFAQWSITAGLDHQAAMLFLSRSTEPFRVRDLPGLTTAQQTELARTLVVSGFLVQLVPGTPAVRRPADRPSSSPDPGSPAPDPVPHRRSPRAALSPPRAPASPEGSASR</sequence>
<gene>
    <name evidence="6" type="ORF">M5I08_01575</name>
</gene>
<evidence type="ECO:0000259" key="5">
    <source>
        <dbReference type="PROSITE" id="PS51184"/>
    </source>
</evidence>
<dbReference type="InterPro" id="IPR039994">
    <property type="entry name" value="NO66-like"/>
</dbReference>
<feature type="domain" description="JmjC" evidence="5">
    <location>
        <begin position="98"/>
        <end position="237"/>
    </location>
</feature>